<feature type="transmembrane region" description="Helical" evidence="2">
    <location>
        <begin position="375"/>
        <end position="408"/>
    </location>
</feature>
<keyword evidence="2" id="KW-1133">Transmembrane helix</keyword>
<dbReference type="EMBL" id="CACRTE010000037">
    <property type="protein sequence ID" value="VYT47263.1"/>
    <property type="molecule type" value="Genomic_DNA"/>
</dbReference>
<organism evidence="3">
    <name type="scientific">Clostridium innocuum</name>
    <dbReference type="NCBI Taxonomy" id="1522"/>
    <lineage>
        <taxon>Bacteria</taxon>
        <taxon>Bacillati</taxon>
        <taxon>Bacillota</taxon>
        <taxon>Clostridia</taxon>
        <taxon>Eubacteriales</taxon>
        <taxon>Clostridiaceae</taxon>
        <taxon>Clostridium</taxon>
    </lineage>
</organism>
<feature type="transmembrane region" description="Helical" evidence="2">
    <location>
        <begin position="616"/>
        <end position="634"/>
    </location>
</feature>
<proteinExistence type="predicted"/>
<accession>A0A6N2WZJ2</accession>
<gene>
    <name evidence="3" type="ORF">CILFYP12_03680</name>
</gene>
<name>A0A6N2WZJ2_CLOIN</name>
<sequence length="780" mass="90859">MQLIRYEIRKLTSKRNLIVAILLLLFATFTFLYMEQLQSNDVMAKYKDVYFSINKQLNGKNLQDKKAWIEKKHTFFTQVKQYEEQLHLTEAFQDDTEAQKADADFLSEYQKLLQTDIYTDLNAHLQIYQYLHTYYNRITEYQTYLDGILKKTDFLKNNPMHITISDERLQQLEFTKSTYERLRNTSFSDEGFLVFERYVTSSVSIMICFAWLFIAIIVLQSDESADMTSLITTTKYGRVASRFSKCIVIFITGILLTILIEGGYLLLLQGLYGGRNWEASIQSIPSLYTSAFQGNVGMWYGITFAIKIITGFTLAMIFACLYQCFQKFSILLMSALLALSYLLFQTISVNSILRIFHYLNLYEISNTHTFYQDYIVFTFCSITISLAELLCICIIICMLLFTALFLFLHKKVRVPKWNAHSIAFVQHTSLLIHEIQKIIVNNKFFIICVLLCVYQGNYSYTIASQRQDSVIEDKVIELYKEYGGVLNPVKKRKIEKQYKLYEEQETELEKLAAEKDRGMAASEANYQALLKKSMDQIKDKAAFKIFYKDYQDGEVLVYKKGYQAIFAMNTQERDIQMSILLIASLIFALHGIYTFDQQKKEYILYETTKKGRRSRNRAKFIVVLMVSVFMYLFYNLSDALAFHQLYPMFQWDAPLQAVVPDDWSIASSLPLEISCLQYACLLYFIRCSGVVLSGCIVALISKKCENPLVSCFLSLFILLFPMILYYNGADFILYVTVFDLVQGNLFLYHNFNFIKYLVIILFLAGSSVRRFSLIHSKRKL</sequence>
<evidence type="ECO:0000313" key="3">
    <source>
        <dbReference type="EMBL" id="VYT47263.1"/>
    </source>
</evidence>
<feature type="transmembrane region" description="Helical" evidence="2">
    <location>
        <begin position="16"/>
        <end position="34"/>
    </location>
</feature>
<feature type="transmembrane region" description="Helical" evidence="2">
    <location>
        <begin position="198"/>
        <end position="219"/>
    </location>
</feature>
<keyword evidence="2" id="KW-0812">Transmembrane</keyword>
<reference evidence="3" key="1">
    <citation type="submission" date="2019-11" db="EMBL/GenBank/DDBJ databases">
        <authorList>
            <person name="Feng L."/>
        </authorList>
    </citation>
    <scope>NUCLEOTIDE SEQUENCE</scope>
    <source>
        <strain evidence="3">CinnocuumLFYP12</strain>
    </source>
</reference>
<dbReference type="AlphaFoldDB" id="A0A6N2WZJ2"/>
<feature type="transmembrane region" description="Helical" evidence="2">
    <location>
        <begin position="676"/>
        <end position="700"/>
    </location>
</feature>
<feature type="transmembrane region" description="Helical" evidence="2">
    <location>
        <begin position="707"/>
        <end position="726"/>
    </location>
</feature>
<keyword evidence="2" id="KW-0472">Membrane</keyword>
<evidence type="ECO:0000256" key="1">
    <source>
        <dbReference type="SAM" id="Coils"/>
    </source>
</evidence>
<feature type="transmembrane region" description="Helical" evidence="2">
    <location>
        <begin position="328"/>
        <end position="355"/>
    </location>
</feature>
<feature type="transmembrane region" description="Helical" evidence="2">
    <location>
        <begin position="298"/>
        <end position="321"/>
    </location>
</feature>
<feature type="transmembrane region" description="Helical" evidence="2">
    <location>
        <begin position="246"/>
        <end position="267"/>
    </location>
</feature>
<evidence type="ECO:0000256" key="2">
    <source>
        <dbReference type="SAM" id="Phobius"/>
    </source>
</evidence>
<feature type="coiled-coil region" evidence="1">
    <location>
        <begin position="491"/>
        <end position="521"/>
    </location>
</feature>
<feature type="transmembrane region" description="Helical" evidence="2">
    <location>
        <begin position="746"/>
        <end position="768"/>
    </location>
</feature>
<keyword evidence="1" id="KW-0175">Coiled coil</keyword>
<protein>
    <submittedName>
        <fullName evidence="3">ABC-2 family transporter protein</fullName>
    </submittedName>
</protein>
<feature type="transmembrane region" description="Helical" evidence="2">
    <location>
        <begin position="575"/>
        <end position="595"/>
    </location>
</feature>
<feature type="transmembrane region" description="Helical" evidence="2">
    <location>
        <begin position="444"/>
        <end position="463"/>
    </location>
</feature>